<comment type="caution">
    <text evidence="2">The sequence shown here is derived from an EMBL/GenBank/DDBJ whole genome shotgun (WGS) entry which is preliminary data.</text>
</comment>
<gene>
    <name evidence="2" type="ORF">NP493_709g03062</name>
</gene>
<name>A0AAD9KS81_RIDPI</name>
<protein>
    <submittedName>
        <fullName evidence="2">Uncharacterized protein</fullName>
    </submittedName>
</protein>
<organism evidence="2 3">
    <name type="scientific">Ridgeia piscesae</name>
    <name type="common">Tubeworm</name>
    <dbReference type="NCBI Taxonomy" id="27915"/>
    <lineage>
        <taxon>Eukaryota</taxon>
        <taxon>Metazoa</taxon>
        <taxon>Spiralia</taxon>
        <taxon>Lophotrochozoa</taxon>
        <taxon>Annelida</taxon>
        <taxon>Polychaeta</taxon>
        <taxon>Sedentaria</taxon>
        <taxon>Canalipalpata</taxon>
        <taxon>Sabellida</taxon>
        <taxon>Siboglinidae</taxon>
        <taxon>Ridgeia</taxon>
    </lineage>
</organism>
<evidence type="ECO:0000313" key="3">
    <source>
        <dbReference type="Proteomes" id="UP001209878"/>
    </source>
</evidence>
<reference evidence="2" key="1">
    <citation type="journal article" date="2023" name="Mol. Biol. Evol.">
        <title>Third-Generation Sequencing Reveals the Adaptive Role of the Epigenome in Three Deep-Sea Polychaetes.</title>
        <authorList>
            <person name="Perez M."/>
            <person name="Aroh O."/>
            <person name="Sun Y."/>
            <person name="Lan Y."/>
            <person name="Juniper S.K."/>
            <person name="Young C.R."/>
            <person name="Angers B."/>
            <person name="Qian P.Y."/>
        </authorList>
    </citation>
    <scope>NUCLEOTIDE SEQUENCE</scope>
    <source>
        <strain evidence="2">R07B-5</strain>
    </source>
</reference>
<accession>A0AAD9KS81</accession>
<sequence>MVDLALGSPEIGAVNFTMLHKLLHAMLQKLSISDVKEAMDDSDKDFLATTIPVPDPQSSKTKPQALKRSSHYHELENKVEKIQQQLIDLNALPSNRELFERAKGEQPRPVADMWQALQIGKKVETNEAGVSKVS</sequence>
<evidence type="ECO:0000313" key="2">
    <source>
        <dbReference type="EMBL" id="KAK2175768.1"/>
    </source>
</evidence>
<dbReference type="PANTHER" id="PTHR47080">
    <property type="entry name" value="CHROMOSOME 16 OPEN READING FRAME 96"/>
    <property type="match status" value="1"/>
</dbReference>
<dbReference type="EMBL" id="JAODUO010000709">
    <property type="protein sequence ID" value="KAK2175768.1"/>
    <property type="molecule type" value="Genomic_DNA"/>
</dbReference>
<proteinExistence type="predicted"/>
<evidence type="ECO:0000256" key="1">
    <source>
        <dbReference type="SAM" id="MobiDB-lite"/>
    </source>
</evidence>
<dbReference type="Proteomes" id="UP001209878">
    <property type="component" value="Unassembled WGS sequence"/>
</dbReference>
<feature type="region of interest" description="Disordered" evidence="1">
    <location>
        <begin position="47"/>
        <end position="71"/>
    </location>
</feature>
<dbReference type="AlphaFoldDB" id="A0AAD9KS81"/>
<dbReference type="PANTHER" id="PTHR47080:SF1">
    <property type="entry name" value="CHROMOSOME 16 OPEN READING FRAME 96"/>
    <property type="match status" value="1"/>
</dbReference>
<keyword evidence="3" id="KW-1185">Reference proteome</keyword>